<dbReference type="InterPro" id="IPR052609">
    <property type="entry name" value="Ribosome_Biogenesis_Reg"/>
</dbReference>
<dbReference type="PANTHER" id="PTHR15682:SF2">
    <property type="entry name" value="UNHEALTHY RIBOSOME BIOGENESIS PROTEIN 2 HOMOLOG"/>
    <property type="match status" value="1"/>
</dbReference>
<dbReference type="SUPFAM" id="SSF48371">
    <property type="entry name" value="ARM repeat"/>
    <property type="match status" value="1"/>
</dbReference>
<accession>A0A2P6NPC8</accession>
<feature type="domain" description="Nucleolar 27S pre-rRNA processing Urb2/Npa2 C-terminal" evidence="2">
    <location>
        <begin position="1534"/>
        <end position="1703"/>
    </location>
</feature>
<feature type="compositionally biased region" description="Polar residues" evidence="1">
    <location>
        <begin position="151"/>
        <end position="160"/>
    </location>
</feature>
<feature type="compositionally biased region" description="Basic and acidic residues" evidence="1">
    <location>
        <begin position="39"/>
        <end position="49"/>
    </location>
</feature>
<feature type="compositionally biased region" description="Polar residues" evidence="1">
    <location>
        <begin position="109"/>
        <end position="121"/>
    </location>
</feature>
<dbReference type="PANTHER" id="PTHR15682">
    <property type="entry name" value="UNHEALTHY RIBOSOME BIOGENESIS PROTEIN 2 HOMOLOG"/>
    <property type="match status" value="1"/>
</dbReference>
<feature type="compositionally biased region" description="Basic and acidic residues" evidence="1">
    <location>
        <begin position="216"/>
        <end position="237"/>
    </location>
</feature>
<feature type="region of interest" description="Disordered" evidence="1">
    <location>
        <begin position="1"/>
        <end position="251"/>
    </location>
</feature>
<dbReference type="InterPro" id="IPR016024">
    <property type="entry name" value="ARM-type_fold"/>
</dbReference>
<dbReference type="InParanoid" id="A0A2P6NPC8"/>
<keyword evidence="4" id="KW-1185">Reference proteome</keyword>
<reference evidence="3 4" key="1">
    <citation type="journal article" date="2018" name="Genome Biol. Evol.">
        <title>Multiple Roots of Fruiting Body Formation in Amoebozoa.</title>
        <authorList>
            <person name="Hillmann F."/>
            <person name="Forbes G."/>
            <person name="Novohradska S."/>
            <person name="Ferling I."/>
            <person name="Riege K."/>
            <person name="Groth M."/>
            <person name="Westermann M."/>
            <person name="Marz M."/>
            <person name="Spaller T."/>
            <person name="Winckler T."/>
            <person name="Schaap P."/>
            <person name="Glockner G."/>
        </authorList>
    </citation>
    <scope>NUCLEOTIDE SEQUENCE [LARGE SCALE GENOMIC DNA]</scope>
    <source>
        <strain evidence="3 4">Jena</strain>
    </source>
</reference>
<dbReference type="InterPro" id="IPR018849">
    <property type="entry name" value="Urb2/Npa2_C"/>
</dbReference>
<dbReference type="Proteomes" id="UP000241769">
    <property type="component" value="Unassembled WGS sequence"/>
</dbReference>
<protein>
    <recommendedName>
        <fullName evidence="2">Nucleolar 27S pre-rRNA processing Urb2/Npa2 C-terminal domain-containing protein</fullName>
    </recommendedName>
</protein>
<evidence type="ECO:0000259" key="2">
    <source>
        <dbReference type="Pfam" id="PF10441"/>
    </source>
</evidence>
<evidence type="ECO:0000313" key="4">
    <source>
        <dbReference type="Proteomes" id="UP000241769"/>
    </source>
</evidence>
<gene>
    <name evidence="3" type="ORF">PROFUN_05997</name>
</gene>
<feature type="compositionally biased region" description="Low complexity" evidence="1">
    <location>
        <begin position="130"/>
        <end position="142"/>
    </location>
</feature>
<dbReference type="EMBL" id="MDYQ01000039">
    <property type="protein sequence ID" value="PRP85805.1"/>
    <property type="molecule type" value="Genomic_DNA"/>
</dbReference>
<dbReference type="Pfam" id="PF10441">
    <property type="entry name" value="Urb2"/>
    <property type="match status" value="1"/>
</dbReference>
<feature type="compositionally biased region" description="Low complexity" evidence="1">
    <location>
        <begin position="50"/>
        <end position="60"/>
    </location>
</feature>
<feature type="compositionally biased region" description="Polar residues" evidence="1">
    <location>
        <begin position="28"/>
        <end position="38"/>
    </location>
</feature>
<organism evidence="3 4">
    <name type="scientific">Planoprotostelium fungivorum</name>
    <dbReference type="NCBI Taxonomy" id="1890364"/>
    <lineage>
        <taxon>Eukaryota</taxon>
        <taxon>Amoebozoa</taxon>
        <taxon>Evosea</taxon>
        <taxon>Variosea</taxon>
        <taxon>Cavosteliida</taxon>
        <taxon>Cavosteliaceae</taxon>
        <taxon>Planoprotostelium</taxon>
    </lineage>
</organism>
<evidence type="ECO:0000313" key="3">
    <source>
        <dbReference type="EMBL" id="PRP85805.1"/>
    </source>
</evidence>
<feature type="compositionally biased region" description="Acidic residues" evidence="1">
    <location>
        <begin position="187"/>
        <end position="215"/>
    </location>
</feature>
<sequence>MSSKTKHGLDDSSNLTPAKRLKNGHPEGTSNTNGSQTIPKDEEKDKSSSDSDSSDSSDSSSSDEAETPAPKKPTTTTPSTAKSLPINSAQVGQSSPIATPLMIAHSPQKKPNATPAKTLQATPKPKQDSSDSSDSEPSSSDDIANEKPKQTKTPTKSNPITPKKNVKKVSADKMDVDGDGATSDVTNSDDSEDDPDSDELGSSEAEEPHADDDDGDASRKKVPLTEEEMKAKREALKERKKTKLKEKKREKEMEEAEIRLQEKQALAKQKRPPIVDIRNFTKTQIIQAYADTGRTFKEMIEQGFKLLDWPECPLEDPRGMLCRFLYQRYNNARHIVNRMLRFNDYDEPRLPLIFQLKGWELLDRLFHEMTLFNDIKSSMLLQNANTVVKAVLEIVLDGEAAPRFESIDALQTMERFLQTVPLIVYTLPRDLNDISQVSTMDDLHAVAERLMNVMKTDKIPTDPTKIKALNLIMQYLLVIVRALNNCNLKTKSTKHFFERQAEFYLVCYCLANLFTKRFGIDMMELALEVTKPIETYAAKLVKLIATKWVLARCRTKSDDHRTWSTLGAKGLQKKESVQKFILRLLTEGPTRMTSLQYHDVLYCIPLVVNGVVRNNLPQHSQFVWLDIFHVLIDKLRFKEEGKEDYDELSRHMDIVNQMIRMLVENKNMDIYAYKLNSYIKFVEKSREMLGKADVTENFIACTLDAVSGLVALDAGGQMQHLPAVFSLLFSGKLRYRTEGKEKKHIVSRIIDEFSEMRQLDTLLGLFFTSLRECDKAQAFFHSEAVYRSYCDAARKLPEGQTYHILDKFSEESAHYLQTTDRGEGYQHFLLFLEVFLRNVVITKVNASFFRVALDNILDQSFAPSFEPFLGKVMQGSTTPEPNLTSLLSCYHALLECSEICNLQLPTVYEPPGGLFDSLNMGEPISLESLLPILSKDYGTAIVVNLLAAKRVQHLSFQLENGEEDSSVEISHLISIIMDQPNDRSPKGQVWNGTIIVDGEPVVVDSQEKFELQNWKIITNNLRFLSPYFNEKQNDFIIERLERAIRDDDAEKSINRVTRVMMNYAWFYEIKEFREGLLTGMVDRLYDSSKKLAGKFGQKFLEKLCDRVNDKEENSIQTLHTDKKSPIYNMAGHVTTENPWISVDFSGIQGHLQLITKLPARYFVPEHRMKIICFCIILDAIFSSHLSNVDHKNVDKHSQTLAIVATLRTLLTSMMTSDRHSLAVLTPQIIVRMLYSDATYRLSFHDASHQVNSATMQLLEAYVKLNANHDDMVELTALTGYLMDDFSGSDELDISEPYILHIFDIMCREFVRKTNSGATTMINNVVERFRVRHMKHCRADNILHSTAIHYASIIMTIYNNNDAIQKKKDVMEVLQNLPPVILQVLLEGRSTIDVFESSMKFLKNFCETLSHRTQLSSSGIHTLLGALQLLMIKYLRREDIVEQLQRDYSEVLAAIPAPQIGEAVDVALLALENHTNIPSTIVCSCSTLTHLGKNVPLRKKIELLSKIVQNSTGHDDKHITIIINTFIKLLKSPKLQVDLGLIMQFITFNVAKYDEKKKIPAEMFDHFMRLILTVLRACKNEIKYLAPSFFGCIRTMLYKMSSPDNGSCHLPPSSIHYMTKLLREIVNPPGVERPRLHLVSCLATLISDNALGSEVREEILPMVHQIIKISPDGDLAQMRRQMGAGPQKALEKMVADYNRDKYKGGVKV</sequence>
<proteinExistence type="predicted"/>
<dbReference type="GO" id="GO:0042254">
    <property type="term" value="P:ribosome biogenesis"/>
    <property type="evidence" value="ECO:0007669"/>
    <property type="project" value="TreeGrafter"/>
</dbReference>
<dbReference type="GO" id="GO:0005730">
    <property type="term" value="C:nucleolus"/>
    <property type="evidence" value="ECO:0007669"/>
    <property type="project" value="TreeGrafter"/>
</dbReference>
<feature type="compositionally biased region" description="Polar residues" evidence="1">
    <location>
        <begin position="85"/>
        <end position="97"/>
    </location>
</feature>
<feature type="compositionally biased region" description="Low complexity" evidence="1">
    <location>
        <begin position="72"/>
        <end position="83"/>
    </location>
</feature>
<evidence type="ECO:0000256" key="1">
    <source>
        <dbReference type="SAM" id="MobiDB-lite"/>
    </source>
</evidence>
<name>A0A2P6NPC8_9EUKA</name>
<comment type="caution">
    <text evidence="3">The sequence shown here is derived from an EMBL/GenBank/DDBJ whole genome shotgun (WGS) entry which is preliminary data.</text>
</comment>